<comment type="caution">
    <text evidence="1">The sequence shown here is derived from an EMBL/GenBank/DDBJ whole genome shotgun (WGS) entry which is preliminary data.</text>
</comment>
<evidence type="ECO:0000313" key="2">
    <source>
        <dbReference type="Proteomes" id="UP000324222"/>
    </source>
</evidence>
<evidence type="ECO:0000313" key="1">
    <source>
        <dbReference type="EMBL" id="MPC66793.1"/>
    </source>
</evidence>
<organism evidence="1 2">
    <name type="scientific">Portunus trituberculatus</name>
    <name type="common">Swimming crab</name>
    <name type="synonym">Neptunus trituberculatus</name>
    <dbReference type="NCBI Taxonomy" id="210409"/>
    <lineage>
        <taxon>Eukaryota</taxon>
        <taxon>Metazoa</taxon>
        <taxon>Ecdysozoa</taxon>
        <taxon>Arthropoda</taxon>
        <taxon>Crustacea</taxon>
        <taxon>Multicrustacea</taxon>
        <taxon>Malacostraca</taxon>
        <taxon>Eumalacostraca</taxon>
        <taxon>Eucarida</taxon>
        <taxon>Decapoda</taxon>
        <taxon>Pleocyemata</taxon>
        <taxon>Brachyura</taxon>
        <taxon>Eubrachyura</taxon>
        <taxon>Portunoidea</taxon>
        <taxon>Portunidae</taxon>
        <taxon>Portuninae</taxon>
        <taxon>Portunus</taxon>
    </lineage>
</organism>
<dbReference type="AlphaFoldDB" id="A0A5B7H9G4"/>
<dbReference type="EMBL" id="VSRR010025289">
    <property type="protein sequence ID" value="MPC66793.1"/>
    <property type="molecule type" value="Genomic_DNA"/>
</dbReference>
<dbReference type="InterPro" id="IPR037278">
    <property type="entry name" value="ARFGAP/RecO"/>
</dbReference>
<proteinExistence type="predicted"/>
<sequence length="223" mass="25592">MARVRIKHPDPKLKLLRILFEHLIYATKIIPTPDSYMTLTPLKEGGLDPIMPPELRAKRIIILFNVDNFILSHPEAEIKEEMLNNNNWLIGSIESVFKIPKTKIIKICLKETAMAKMATDRGMLAFHMSISSHNIKIQDFIPIFTCMRCYSLEDHTTNNCPFPNDHTVCSECSSSEHTWKNCNSDKKKCLNCSGAHRTLANKCPKRKEIKENKRKTQALTAKQ</sequence>
<name>A0A5B7H9G4_PORTR</name>
<dbReference type="SUPFAM" id="SSF57863">
    <property type="entry name" value="ArfGap/RecO-like zinc finger"/>
    <property type="match status" value="1"/>
</dbReference>
<keyword evidence="2" id="KW-1185">Reference proteome</keyword>
<dbReference type="Proteomes" id="UP000324222">
    <property type="component" value="Unassembled WGS sequence"/>
</dbReference>
<dbReference type="OrthoDB" id="3863715at2759"/>
<accession>A0A5B7H9G4</accession>
<evidence type="ECO:0008006" key="3">
    <source>
        <dbReference type="Google" id="ProtNLM"/>
    </source>
</evidence>
<gene>
    <name evidence="1" type="ORF">E2C01_060946</name>
</gene>
<protein>
    <recommendedName>
        <fullName evidence="3">Nucleic-acid-binding protein from transposon X-element</fullName>
    </recommendedName>
</protein>
<reference evidence="1 2" key="1">
    <citation type="submission" date="2019-05" db="EMBL/GenBank/DDBJ databases">
        <title>Another draft genome of Portunus trituberculatus and its Hox gene families provides insights of decapod evolution.</title>
        <authorList>
            <person name="Jeong J.-H."/>
            <person name="Song I."/>
            <person name="Kim S."/>
            <person name="Choi T."/>
            <person name="Kim D."/>
            <person name="Ryu S."/>
            <person name="Kim W."/>
        </authorList>
    </citation>
    <scope>NUCLEOTIDE SEQUENCE [LARGE SCALE GENOMIC DNA]</scope>
    <source>
        <tissue evidence="1">Muscle</tissue>
    </source>
</reference>